<organism evidence="2 3">
    <name type="scientific">Teichococcus aerophilus</name>
    <dbReference type="NCBI Taxonomy" id="1224513"/>
    <lineage>
        <taxon>Bacteria</taxon>
        <taxon>Pseudomonadati</taxon>
        <taxon>Pseudomonadota</taxon>
        <taxon>Alphaproteobacteria</taxon>
        <taxon>Acetobacterales</taxon>
        <taxon>Roseomonadaceae</taxon>
        <taxon>Roseomonas</taxon>
    </lineage>
</organism>
<dbReference type="PANTHER" id="PTHR43792">
    <property type="entry name" value="GNAT FAMILY, PUTATIVE (AFU_ORTHOLOGUE AFUA_3G00765)-RELATED-RELATED"/>
    <property type="match status" value="1"/>
</dbReference>
<protein>
    <submittedName>
        <fullName evidence="2">GNAT family N-acetyltransferase</fullName>
    </submittedName>
</protein>
<feature type="domain" description="N-acetyltransferase" evidence="1">
    <location>
        <begin position="13"/>
        <end position="180"/>
    </location>
</feature>
<dbReference type="PANTHER" id="PTHR43792:SF1">
    <property type="entry name" value="N-ACETYLTRANSFERASE DOMAIN-CONTAINING PROTEIN"/>
    <property type="match status" value="1"/>
</dbReference>
<dbReference type="Pfam" id="PF13302">
    <property type="entry name" value="Acetyltransf_3"/>
    <property type="match status" value="1"/>
</dbReference>
<dbReference type="RefSeq" id="WP_187783131.1">
    <property type="nucleotide sequence ID" value="NZ_JACTVA010000004.1"/>
</dbReference>
<comment type="caution">
    <text evidence="2">The sequence shown here is derived from an EMBL/GenBank/DDBJ whole genome shotgun (WGS) entry which is preliminary data.</text>
</comment>
<sequence length="190" mass="21558">MSHEPLTLQGPRIRLRPWREEDRAAFAAMNADAEVMRYFASPLDRAGSDGFMDRINAHQAEHGFSFWAIERHAEPGAIGLCGLARVPWEERFTPAVEIGWRLATAHQRQGYAEEAARITLAHGFGPLELPEIVAFTVADNLRSWGLMERLGMKRDGGFEHPRLPEGHPKRPHMLYRLTRRDWIDARLGGG</sequence>
<reference evidence="2 3" key="1">
    <citation type="journal article" date="2013" name="Int. J. Syst. Evol. Microbiol.">
        <title>Roseomonas aerophila sp. nov., isolated from air.</title>
        <authorList>
            <person name="Kim S.J."/>
            <person name="Weon H.Y."/>
            <person name="Ahn J.H."/>
            <person name="Hong S.B."/>
            <person name="Seok S.J."/>
            <person name="Whang K.S."/>
            <person name="Kwon S.W."/>
        </authorList>
    </citation>
    <scope>NUCLEOTIDE SEQUENCE [LARGE SCALE GENOMIC DNA]</scope>
    <source>
        <strain evidence="2 3">NBRC 108923</strain>
    </source>
</reference>
<name>A0ABR7RIJ7_9PROT</name>
<dbReference type="Gene3D" id="3.40.630.30">
    <property type="match status" value="1"/>
</dbReference>
<dbReference type="SUPFAM" id="SSF55729">
    <property type="entry name" value="Acyl-CoA N-acyltransferases (Nat)"/>
    <property type="match status" value="1"/>
</dbReference>
<accession>A0ABR7RIJ7</accession>
<dbReference type="PROSITE" id="PS51186">
    <property type="entry name" value="GNAT"/>
    <property type="match status" value="1"/>
</dbReference>
<gene>
    <name evidence="2" type="ORF">IBL26_03840</name>
</gene>
<dbReference type="InterPro" id="IPR000182">
    <property type="entry name" value="GNAT_dom"/>
</dbReference>
<evidence type="ECO:0000313" key="3">
    <source>
        <dbReference type="Proteomes" id="UP000626026"/>
    </source>
</evidence>
<evidence type="ECO:0000313" key="2">
    <source>
        <dbReference type="EMBL" id="MBC9205957.1"/>
    </source>
</evidence>
<dbReference type="EMBL" id="JACTVA010000004">
    <property type="protein sequence ID" value="MBC9205957.1"/>
    <property type="molecule type" value="Genomic_DNA"/>
</dbReference>
<dbReference type="Proteomes" id="UP000626026">
    <property type="component" value="Unassembled WGS sequence"/>
</dbReference>
<dbReference type="InterPro" id="IPR051531">
    <property type="entry name" value="N-acetyltransferase"/>
</dbReference>
<keyword evidence="3" id="KW-1185">Reference proteome</keyword>
<evidence type="ECO:0000259" key="1">
    <source>
        <dbReference type="PROSITE" id="PS51186"/>
    </source>
</evidence>
<dbReference type="InterPro" id="IPR016181">
    <property type="entry name" value="Acyl_CoA_acyltransferase"/>
</dbReference>
<proteinExistence type="predicted"/>